<keyword evidence="3" id="KW-1185">Reference proteome</keyword>
<feature type="transmembrane region" description="Helical" evidence="1">
    <location>
        <begin position="12"/>
        <end position="31"/>
    </location>
</feature>
<evidence type="ECO:0008006" key="4">
    <source>
        <dbReference type="Google" id="ProtNLM"/>
    </source>
</evidence>
<dbReference type="InterPro" id="IPR024422">
    <property type="entry name" value="Protein_unknown_function_OB"/>
</dbReference>
<organism evidence="2 3">
    <name type="scientific">Noviluteimonas caseinilytica</name>
    <dbReference type="NCBI Taxonomy" id="2675101"/>
    <lineage>
        <taxon>Bacteria</taxon>
        <taxon>Pseudomonadati</taxon>
        <taxon>Pseudomonadota</taxon>
        <taxon>Gammaproteobacteria</taxon>
        <taxon>Lysobacterales</taxon>
        <taxon>Lysobacteraceae</taxon>
        <taxon>Noviluteimonas</taxon>
    </lineage>
</organism>
<name>A0ABM7Q7Y2_9GAMM</name>
<keyword evidence="1" id="KW-0812">Transmembrane</keyword>
<feature type="transmembrane region" description="Helical" evidence="1">
    <location>
        <begin position="67"/>
        <end position="91"/>
    </location>
</feature>
<dbReference type="Proteomes" id="UP000681317">
    <property type="component" value="Chromosome"/>
</dbReference>
<keyword evidence="1" id="KW-0472">Membrane</keyword>
<evidence type="ECO:0000256" key="1">
    <source>
        <dbReference type="SAM" id="Phobius"/>
    </source>
</evidence>
<evidence type="ECO:0000313" key="2">
    <source>
        <dbReference type="EMBL" id="BCT93518.1"/>
    </source>
</evidence>
<protein>
    <recommendedName>
        <fullName evidence="4">tRNA_anti-like</fullName>
    </recommendedName>
</protein>
<sequence>MNAIAVPASNASAKAAWVCLAIAWVCFLLPIPGTGMFVGWPLNLVAFILAIVAMSKRGAMAGIFPMLASLLVSPAIYFIGLLIFAGSIAAVSDAADTTTPSTTQAQAADAISINARALQASYSANEVAADQQYKGKPLRVTGVVESIESGIADEPVVQLSGGDFSIVQAHGLLPQHAASLAKGDRITLACTGGGEIMGMPTLDDCSLL</sequence>
<evidence type="ECO:0000313" key="3">
    <source>
        <dbReference type="Proteomes" id="UP000681317"/>
    </source>
</evidence>
<reference evidence="2 3" key="1">
    <citation type="submission" date="2021-03" db="EMBL/GenBank/DDBJ databases">
        <title>Complete Genome Sequences of Two Lysobacter Strains Isolated from Sea Water (Lysobacter caseinilyticus) and Soil (Lysobacter helvus) in South Korea.</title>
        <authorList>
            <person name="Watanabe Y."/>
            <person name="Arakawa K."/>
        </authorList>
    </citation>
    <scope>NUCLEOTIDE SEQUENCE [LARGE SCALE GENOMIC DNA]</scope>
    <source>
        <strain evidence="2 3">KVB24</strain>
    </source>
</reference>
<accession>A0ABM7Q7Y2</accession>
<dbReference type="EMBL" id="AP024545">
    <property type="protein sequence ID" value="BCT93518.1"/>
    <property type="molecule type" value="Genomic_DNA"/>
</dbReference>
<proteinExistence type="predicted"/>
<dbReference type="Pfam" id="PF12869">
    <property type="entry name" value="tRNA_anti-like"/>
    <property type="match status" value="1"/>
</dbReference>
<dbReference type="RefSeq" id="WP_213434434.1">
    <property type="nucleotide sequence ID" value="NZ_AP024545.1"/>
</dbReference>
<keyword evidence="1" id="KW-1133">Transmembrane helix</keyword>
<gene>
    <name evidence="2" type="ORF">LYSCAS_25420</name>
</gene>